<feature type="region of interest" description="Disordered" evidence="1">
    <location>
        <begin position="42"/>
        <end position="114"/>
    </location>
</feature>
<dbReference type="RefSeq" id="WP_091694895.1">
    <property type="nucleotide sequence ID" value="NZ_FPBF01000004.1"/>
</dbReference>
<dbReference type="Proteomes" id="UP000199673">
    <property type="component" value="Unassembled WGS sequence"/>
</dbReference>
<evidence type="ECO:0000313" key="3">
    <source>
        <dbReference type="Proteomes" id="UP000199673"/>
    </source>
</evidence>
<protein>
    <submittedName>
        <fullName evidence="2">Uncharacterized protein</fullName>
    </submittedName>
</protein>
<name>A0A1I7CBT8_9BACT</name>
<dbReference type="STRING" id="305507.SAMN04489724_3047"/>
<accession>A0A1I7CBT8</accession>
<gene>
    <name evidence="2" type="ORF">SAMN04489724_3047</name>
</gene>
<reference evidence="3" key="1">
    <citation type="submission" date="2016-10" db="EMBL/GenBank/DDBJ databases">
        <authorList>
            <person name="Varghese N."/>
            <person name="Submissions S."/>
        </authorList>
    </citation>
    <scope>NUCLEOTIDE SEQUENCE [LARGE SCALE GENOMIC DNA]</scope>
    <source>
        <strain evidence="3">DSM 23445</strain>
    </source>
</reference>
<keyword evidence="3" id="KW-1185">Reference proteome</keyword>
<dbReference type="AlphaFoldDB" id="A0A1I7CBT8"/>
<evidence type="ECO:0000256" key="1">
    <source>
        <dbReference type="SAM" id="MobiDB-lite"/>
    </source>
</evidence>
<proteinExistence type="predicted"/>
<sequence>MTYANSILGIQSLGKFVRLITGPSGFLNTRYKSMMGSVLAEEDGAGFPSKDFPLPDKEEVNPNPEIPQEEEYLPDEEEVPVEEPQKEIEDPSFPGKGDDLPPIEEEEFPKTDPV</sequence>
<organism evidence="2 3">
    <name type="scientific">Algoriphagus locisalis</name>
    <dbReference type="NCBI Taxonomy" id="305507"/>
    <lineage>
        <taxon>Bacteria</taxon>
        <taxon>Pseudomonadati</taxon>
        <taxon>Bacteroidota</taxon>
        <taxon>Cytophagia</taxon>
        <taxon>Cytophagales</taxon>
        <taxon>Cyclobacteriaceae</taxon>
        <taxon>Algoriphagus</taxon>
    </lineage>
</organism>
<dbReference type="EMBL" id="FPBF01000004">
    <property type="protein sequence ID" value="SFT96891.1"/>
    <property type="molecule type" value="Genomic_DNA"/>
</dbReference>
<feature type="compositionally biased region" description="Acidic residues" evidence="1">
    <location>
        <begin position="67"/>
        <end position="81"/>
    </location>
</feature>
<evidence type="ECO:0000313" key="2">
    <source>
        <dbReference type="EMBL" id="SFT96891.1"/>
    </source>
</evidence>